<dbReference type="InterPro" id="IPR001789">
    <property type="entry name" value="Sig_transdc_resp-reg_receiver"/>
</dbReference>
<name>A0A4P2R0Y2_SORCE</name>
<dbReference type="CDD" id="cd17574">
    <property type="entry name" value="REC_OmpR"/>
    <property type="match status" value="1"/>
</dbReference>
<dbReference type="SUPFAM" id="SSF52172">
    <property type="entry name" value="CheY-like"/>
    <property type="match status" value="1"/>
</dbReference>
<sequence length="431" mass="46274">MPSGVVLVVEDEEYVADLLATAIREAGYEVIYCATAEAGLSTACTLEPECIVCDVGLPDHDGYWVARNVRTQPSRVSVTPFLFLSALDDQQSRLEGFHVGADVYMTKPFRVTEVVAQIGALVQMASRLRQRRDSLMSIPASVDQTAIEGDLSQMSIATVLTVLEMERRSGVFEVISKKRRAQLDIAEGCIVQGTVGGTRVSALAALRTMLAWKVGRFAFVPGSRPVPSERKSIAAYLLEATRLEDESARVELPMPPSRRRPEPRIATTALGGPSSIPDDVAPPSSRAPLEELLRRQPGVAPRRAADGALTISDAPPSLELSFELEAAPPTLRSLARMTAKPPSSRRGADENDPPTVPRGQGRLSPSKPPSRRPTAPPSSPGRSGEPGELSRGSVAPPTTQPASHEEGSSRMSPVPQRPAPARPPRPDAKKR</sequence>
<gene>
    <name evidence="9" type="ORF">SOCE836_087870</name>
</gene>
<dbReference type="AlphaFoldDB" id="A0A4P2R0Y2"/>
<feature type="modified residue" description="4-aspartylphosphate" evidence="6">
    <location>
        <position position="54"/>
    </location>
</feature>
<evidence type="ECO:0000313" key="9">
    <source>
        <dbReference type="EMBL" id="AUX36579.1"/>
    </source>
</evidence>
<dbReference type="GO" id="GO:0006355">
    <property type="term" value="P:regulation of DNA-templated transcription"/>
    <property type="evidence" value="ECO:0007669"/>
    <property type="project" value="TreeGrafter"/>
</dbReference>
<dbReference type="EMBL" id="CP012672">
    <property type="protein sequence ID" value="AUX36579.1"/>
    <property type="molecule type" value="Genomic_DNA"/>
</dbReference>
<evidence type="ECO:0000256" key="1">
    <source>
        <dbReference type="ARBA" id="ARBA00022553"/>
    </source>
</evidence>
<evidence type="ECO:0000259" key="8">
    <source>
        <dbReference type="PROSITE" id="PS50110"/>
    </source>
</evidence>
<dbReference type="Pfam" id="PF00072">
    <property type="entry name" value="Response_reg"/>
    <property type="match status" value="1"/>
</dbReference>
<feature type="compositionally biased region" description="Low complexity" evidence="7">
    <location>
        <begin position="380"/>
        <end position="390"/>
    </location>
</feature>
<dbReference type="InterPro" id="IPR039420">
    <property type="entry name" value="WalR-like"/>
</dbReference>
<evidence type="ECO:0000256" key="2">
    <source>
        <dbReference type="ARBA" id="ARBA00023012"/>
    </source>
</evidence>
<dbReference type="GO" id="GO:0000976">
    <property type="term" value="F:transcription cis-regulatory region binding"/>
    <property type="evidence" value="ECO:0007669"/>
    <property type="project" value="TreeGrafter"/>
</dbReference>
<reference evidence="9 10" key="1">
    <citation type="submission" date="2015-09" db="EMBL/GenBank/DDBJ databases">
        <title>Sorangium comparison.</title>
        <authorList>
            <person name="Zaburannyi N."/>
            <person name="Bunk B."/>
            <person name="Overmann J."/>
            <person name="Mueller R."/>
        </authorList>
    </citation>
    <scope>NUCLEOTIDE SEQUENCE [LARGE SCALE GENOMIC DNA]</scope>
    <source>
        <strain evidence="9 10">So ce836</strain>
    </source>
</reference>
<proteinExistence type="predicted"/>
<organism evidence="9 10">
    <name type="scientific">Sorangium cellulosum</name>
    <name type="common">Polyangium cellulosum</name>
    <dbReference type="NCBI Taxonomy" id="56"/>
    <lineage>
        <taxon>Bacteria</taxon>
        <taxon>Pseudomonadati</taxon>
        <taxon>Myxococcota</taxon>
        <taxon>Polyangia</taxon>
        <taxon>Polyangiales</taxon>
        <taxon>Polyangiaceae</taxon>
        <taxon>Sorangium</taxon>
    </lineage>
</organism>
<dbReference type="GO" id="GO:0032993">
    <property type="term" value="C:protein-DNA complex"/>
    <property type="evidence" value="ECO:0007669"/>
    <property type="project" value="TreeGrafter"/>
</dbReference>
<feature type="region of interest" description="Disordered" evidence="7">
    <location>
        <begin position="336"/>
        <end position="431"/>
    </location>
</feature>
<accession>A0A4P2R0Y2</accession>
<dbReference type="PROSITE" id="PS50110">
    <property type="entry name" value="RESPONSE_REGULATORY"/>
    <property type="match status" value="1"/>
</dbReference>
<dbReference type="InterPro" id="IPR011006">
    <property type="entry name" value="CheY-like_superfamily"/>
</dbReference>
<evidence type="ECO:0000256" key="3">
    <source>
        <dbReference type="ARBA" id="ARBA00023015"/>
    </source>
</evidence>
<protein>
    <recommendedName>
        <fullName evidence="8">Response regulatory domain-containing protein</fullName>
    </recommendedName>
</protein>
<dbReference type="PANTHER" id="PTHR48111">
    <property type="entry name" value="REGULATOR OF RPOS"/>
    <property type="match status" value="1"/>
</dbReference>
<evidence type="ECO:0000256" key="5">
    <source>
        <dbReference type="ARBA" id="ARBA00023163"/>
    </source>
</evidence>
<dbReference type="SMART" id="SM00448">
    <property type="entry name" value="REC"/>
    <property type="match status" value="1"/>
</dbReference>
<dbReference type="RefSeq" id="WP_129579360.1">
    <property type="nucleotide sequence ID" value="NZ_CP012672.1"/>
</dbReference>
<keyword evidence="5" id="KW-0804">Transcription</keyword>
<dbReference type="PANTHER" id="PTHR48111:SF1">
    <property type="entry name" value="TWO-COMPONENT RESPONSE REGULATOR ORR33"/>
    <property type="match status" value="1"/>
</dbReference>
<feature type="region of interest" description="Disordered" evidence="7">
    <location>
        <begin position="247"/>
        <end position="285"/>
    </location>
</feature>
<dbReference type="GO" id="GO:0000156">
    <property type="term" value="F:phosphorelay response regulator activity"/>
    <property type="evidence" value="ECO:0007669"/>
    <property type="project" value="TreeGrafter"/>
</dbReference>
<keyword evidence="1 6" id="KW-0597">Phosphoprotein</keyword>
<keyword evidence="3" id="KW-0805">Transcription regulation</keyword>
<keyword evidence="4" id="KW-0238">DNA-binding</keyword>
<keyword evidence="2" id="KW-0902">Two-component regulatory system</keyword>
<dbReference type="Proteomes" id="UP000295497">
    <property type="component" value="Chromosome"/>
</dbReference>
<dbReference type="Gene3D" id="3.40.50.2300">
    <property type="match status" value="1"/>
</dbReference>
<feature type="domain" description="Response regulatory" evidence="8">
    <location>
        <begin position="5"/>
        <end position="122"/>
    </location>
</feature>
<evidence type="ECO:0000256" key="7">
    <source>
        <dbReference type="SAM" id="MobiDB-lite"/>
    </source>
</evidence>
<evidence type="ECO:0000256" key="6">
    <source>
        <dbReference type="PROSITE-ProRule" id="PRU00169"/>
    </source>
</evidence>
<evidence type="ECO:0000256" key="4">
    <source>
        <dbReference type="ARBA" id="ARBA00023125"/>
    </source>
</evidence>
<dbReference type="Pfam" id="PF14332">
    <property type="entry name" value="DUF4388"/>
    <property type="match status" value="1"/>
</dbReference>
<evidence type="ECO:0000313" key="10">
    <source>
        <dbReference type="Proteomes" id="UP000295497"/>
    </source>
</evidence>
<dbReference type="InterPro" id="IPR025497">
    <property type="entry name" value="PatA-like_N"/>
</dbReference>
<dbReference type="GO" id="GO:0005829">
    <property type="term" value="C:cytosol"/>
    <property type="evidence" value="ECO:0007669"/>
    <property type="project" value="TreeGrafter"/>
</dbReference>